<reference evidence="2 3" key="1">
    <citation type="submission" date="2015-12" db="EMBL/GenBank/DDBJ databases">
        <title>Genome sequence of Mucilaginibacter gotjawali.</title>
        <authorList>
            <person name="Lee J.S."/>
            <person name="Lee K.C."/>
            <person name="Kim K.K."/>
            <person name="Lee B.W."/>
        </authorList>
    </citation>
    <scope>NUCLEOTIDE SEQUENCE [LARGE SCALE GENOMIC DNA]</scope>
    <source>
        <strain evidence="2 3">SA3-7</strain>
    </source>
</reference>
<dbReference type="Proteomes" id="UP000218263">
    <property type="component" value="Chromosome"/>
</dbReference>
<feature type="domain" description="3-hydroxyisobutyrate dehydrogenase-like NAD-binding" evidence="1">
    <location>
        <begin position="2"/>
        <end position="103"/>
    </location>
</feature>
<proteinExistence type="predicted"/>
<dbReference type="AlphaFoldDB" id="A0A0X8X3Y4"/>
<protein>
    <submittedName>
        <fullName evidence="2">Tartronate semialdehyde reductase</fullName>
    </submittedName>
</protein>
<name>A0A0X8X3Y4_9SPHI</name>
<dbReference type="GO" id="GO:0051287">
    <property type="term" value="F:NAD binding"/>
    <property type="evidence" value="ECO:0007669"/>
    <property type="project" value="InterPro"/>
</dbReference>
<keyword evidence="3" id="KW-1185">Reference proteome</keyword>
<evidence type="ECO:0000313" key="2">
    <source>
        <dbReference type="EMBL" id="BAU55264.1"/>
    </source>
</evidence>
<accession>A0A0X8X3Y4</accession>
<dbReference type="InterPro" id="IPR008927">
    <property type="entry name" value="6-PGluconate_DH-like_C_sf"/>
</dbReference>
<dbReference type="InterPro" id="IPR051265">
    <property type="entry name" value="HIBADH-related_NP60_sf"/>
</dbReference>
<organism evidence="2 3">
    <name type="scientific">Mucilaginibacter gotjawali</name>
    <dbReference type="NCBI Taxonomy" id="1550579"/>
    <lineage>
        <taxon>Bacteria</taxon>
        <taxon>Pseudomonadati</taxon>
        <taxon>Bacteroidota</taxon>
        <taxon>Sphingobacteriia</taxon>
        <taxon>Sphingobacteriales</taxon>
        <taxon>Sphingobacteriaceae</taxon>
        <taxon>Mucilaginibacter</taxon>
    </lineage>
</organism>
<evidence type="ECO:0000259" key="1">
    <source>
        <dbReference type="Pfam" id="PF14833"/>
    </source>
</evidence>
<dbReference type="EMBL" id="AP017313">
    <property type="protein sequence ID" value="BAU55264.1"/>
    <property type="molecule type" value="Genomic_DNA"/>
</dbReference>
<dbReference type="InterPro" id="IPR029154">
    <property type="entry name" value="HIBADH-like_NADP-bd"/>
</dbReference>
<dbReference type="SUPFAM" id="SSF48179">
    <property type="entry name" value="6-phosphogluconate dehydrogenase C-terminal domain-like"/>
    <property type="match status" value="1"/>
</dbReference>
<gene>
    <name evidence="2" type="ORF">MgSA37_03445</name>
</gene>
<sequence length="117" mass="12791">MIMASMEMMAEAYTLAEKSGVDRLKVAEFFGATLFNAPIFQNYGKLIASKQYEPVGFKSKLGLKDARLAFKLSQQTETPMPVVNTVHNRLLSAVAKGWGETDWVEGVGRGVCEDAGV</sequence>
<dbReference type="InterPro" id="IPR013328">
    <property type="entry name" value="6PGD_dom2"/>
</dbReference>
<dbReference type="Pfam" id="PF14833">
    <property type="entry name" value="NAD_binding_11"/>
    <property type="match status" value="1"/>
</dbReference>
<dbReference type="PANTHER" id="PTHR43580">
    <property type="entry name" value="OXIDOREDUCTASE GLYR1-RELATED"/>
    <property type="match status" value="1"/>
</dbReference>
<dbReference type="PANTHER" id="PTHR43580:SF8">
    <property type="entry name" value="6-PHOSPHOGLUCONATE DEHYDROGENASE NADP-BINDING DOMAIN-CONTAINING PROTEIN-RELATED"/>
    <property type="match status" value="1"/>
</dbReference>
<dbReference type="KEGG" id="mgot:MgSA37_03445"/>
<dbReference type="Gene3D" id="1.10.1040.10">
    <property type="entry name" value="N-(1-d-carboxylethyl)-l-norvaline Dehydrogenase, domain 2"/>
    <property type="match status" value="1"/>
</dbReference>
<evidence type="ECO:0000313" key="3">
    <source>
        <dbReference type="Proteomes" id="UP000218263"/>
    </source>
</evidence>